<comment type="caution">
    <text evidence="4">The sequence shown here is derived from an EMBL/GenBank/DDBJ whole genome shotgun (WGS) entry which is preliminary data.</text>
</comment>
<evidence type="ECO:0000313" key="5">
    <source>
        <dbReference type="Proteomes" id="UP000321635"/>
    </source>
</evidence>
<feature type="domain" description="Soluble ligand binding" evidence="3">
    <location>
        <begin position="161"/>
        <end position="196"/>
    </location>
</feature>
<keyword evidence="5" id="KW-1185">Reference proteome</keyword>
<reference evidence="4 5" key="1">
    <citation type="submission" date="2019-07" db="EMBL/GenBank/DDBJ databases">
        <title>Whole genome shotgun sequence of Acetobacter nitrogenifigens NBRC 105050.</title>
        <authorList>
            <person name="Hosoyama A."/>
            <person name="Uohara A."/>
            <person name="Ohji S."/>
            <person name="Ichikawa N."/>
        </authorList>
    </citation>
    <scope>NUCLEOTIDE SEQUENCE [LARGE SCALE GENOMIC DNA]</scope>
    <source>
        <strain evidence="4 5">NBRC 105050</strain>
    </source>
</reference>
<evidence type="ECO:0000313" key="4">
    <source>
        <dbReference type="EMBL" id="GEN59657.1"/>
    </source>
</evidence>
<evidence type="ECO:0000256" key="1">
    <source>
        <dbReference type="ARBA" id="ARBA00022729"/>
    </source>
</evidence>
<feature type="domain" description="Polysaccharide export protein N-terminal" evidence="2">
    <location>
        <begin position="79"/>
        <end position="155"/>
    </location>
</feature>
<dbReference type="Proteomes" id="UP000321635">
    <property type="component" value="Unassembled WGS sequence"/>
</dbReference>
<evidence type="ECO:0000259" key="3">
    <source>
        <dbReference type="Pfam" id="PF10531"/>
    </source>
</evidence>
<dbReference type="GO" id="GO:0015159">
    <property type="term" value="F:polysaccharide transmembrane transporter activity"/>
    <property type="evidence" value="ECO:0007669"/>
    <property type="project" value="InterPro"/>
</dbReference>
<protein>
    <submittedName>
        <fullName evidence="4">Uncharacterized protein</fullName>
    </submittedName>
</protein>
<dbReference type="Gene3D" id="3.30.1950.10">
    <property type="entry name" value="wza like domain"/>
    <property type="match status" value="1"/>
</dbReference>
<organism evidence="4 5">
    <name type="scientific">Acetobacter nitrogenifigens DSM 23921 = NBRC 105050</name>
    <dbReference type="NCBI Taxonomy" id="1120919"/>
    <lineage>
        <taxon>Bacteria</taxon>
        <taxon>Pseudomonadati</taxon>
        <taxon>Pseudomonadota</taxon>
        <taxon>Alphaproteobacteria</taxon>
        <taxon>Acetobacterales</taxon>
        <taxon>Acetobacteraceae</taxon>
        <taxon>Acetobacter</taxon>
    </lineage>
</organism>
<dbReference type="EMBL" id="BJYF01000007">
    <property type="protein sequence ID" value="GEN59657.1"/>
    <property type="molecule type" value="Genomic_DNA"/>
</dbReference>
<dbReference type="AlphaFoldDB" id="A0A511X9N0"/>
<gene>
    <name evidence="4" type="ORF">ANI02nite_15410</name>
</gene>
<sequence length="237" mass="24900">MTVRSGERTARRVTRHPVEKGIVRRMTITFAFPTSKRVTPVGSSRRRGDGRFAARALILLSVLGAAACSAPGNLQPLPPPPASYLLGAGDTLRILTYNDPQLSNSFTVSDAGTIGFPLVGPVKAAGKTPDQLAADLSGVLGQRGVLNHPSVSVEIAQYRPIFVLGEVAKPGQYPYSPGMTMQSAVALAGGYSYRAVTDMAGAVRTEGMQGGRPVTGSVKPASLLAPGDVVTVYERYF</sequence>
<name>A0A511X9N0_9PROT</name>
<dbReference type="PANTHER" id="PTHR33619">
    <property type="entry name" value="POLYSACCHARIDE EXPORT PROTEIN GFCE-RELATED"/>
    <property type="match status" value="1"/>
</dbReference>
<dbReference type="InterPro" id="IPR049712">
    <property type="entry name" value="Poly_export"/>
</dbReference>
<dbReference type="Pfam" id="PF02563">
    <property type="entry name" value="Poly_export"/>
    <property type="match status" value="1"/>
</dbReference>
<dbReference type="InterPro" id="IPR019554">
    <property type="entry name" value="Soluble_ligand-bd"/>
</dbReference>
<dbReference type="Gene3D" id="3.10.560.10">
    <property type="entry name" value="Outer membrane lipoprotein wza domain like"/>
    <property type="match status" value="1"/>
</dbReference>
<proteinExistence type="predicted"/>
<dbReference type="PANTHER" id="PTHR33619:SF3">
    <property type="entry name" value="POLYSACCHARIDE EXPORT PROTEIN GFCE-RELATED"/>
    <property type="match status" value="1"/>
</dbReference>
<dbReference type="Pfam" id="PF10531">
    <property type="entry name" value="SLBB"/>
    <property type="match status" value="1"/>
</dbReference>
<keyword evidence="1" id="KW-0732">Signal</keyword>
<accession>A0A511X9N0</accession>
<dbReference type="InterPro" id="IPR003715">
    <property type="entry name" value="Poly_export_N"/>
</dbReference>
<evidence type="ECO:0000259" key="2">
    <source>
        <dbReference type="Pfam" id="PF02563"/>
    </source>
</evidence>
<dbReference type="STRING" id="1120919.GCA_000429165_01266"/>